<evidence type="ECO:0000313" key="1">
    <source>
        <dbReference type="EMBL" id="KAJ3526602.1"/>
    </source>
</evidence>
<comment type="caution">
    <text evidence="1">The sequence shown here is derived from an EMBL/GenBank/DDBJ whole genome shotgun (WGS) entry which is preliminary data.</text>
</comment>
<accession>A0ACC1RVU8</accession>
<sequence length="466" mass="53426">MRAWLELARPLLLQRRAQSSHEHRRENIVMSISLVSNAYLDDNSSKVRSKPVPWEGYQRAGLITTEELAQIKKVDRQPRPKIDSLLLSDGQTYSQLYLRLLKKLQGVDAQRCILVMIADALSDHEERIALFTRTSEVDAELPYGPLLRLLDAQDDFVQLKSTQILTVLLSAETSPIQQQYLLPFLNTLSNFISHPVAHKRDIAVQCLEAILPRSECRKAVWGSPSIISGFVEILRHNPGPQMCYQIGFCFWLLTFEQEIAEQLNKKYDIIPLLTDVAKAAVKEKVIRVIIATFRNLVSKAPSQNLPAMLVAQLLPFVKNLSTRKWTDEDIIEDVLYLRDELNARFESLTTYDEYSSELLSGHLSWTPVHESELFWKENATKLNDKDYEQLKILIRLLKESNDPVVLAVAAHDIGQYVKHYERGKKVLQDLDAKTRVMELMTHHNADVRYQALISVQRLVSHPWAAV</sequence>
<name>A0ACC1RVU8_9APHY</name>
<reference evidence="1" key="1">
    <citation type="submission" date="2022-07" db="EMBL/GenBank/DDBJ databases">
        <title>Genome Sequence of Phlebia brevispora.</title>
        <authorList>
            <person name="Buettner E."/>
        </authorList>
    </citation>
    <scope>NUCLEOTIDE SEQUENCE</scope>
    <source>
        <strain evidence="1">MPL23</strain>
    </source>
</reference>
<gene>
    <name evidence="1" type="ORF">NM688_g8243</name>
</gene>
<evidence type="ECO:0000313" key="2">
    <source>
        <dbReference type="Proteomes" id="UP001148662"/>
    </source>
</evidence>
<keyword evidence="2" id="KW-1185">Reference proteome</keyword>
<dbReference type="EMBL" id="JANHOG010002153">
    <property type="protein sequence ID" value="KAJ3526602.1"/>
    <property type="molecule type" value="Genomic_DNA"/>
</dbReference>
<protein>
    <submittedName>
        <fullName evidence="1">Uncharacterized protein</fullName>
    </submittedName>
</protein>
<organism evidence="1 2">
    <name type="scientific">Phlebia brevispora</name>
    <dbReference type="NCBI Taxonomy" id="194682"/>
    <lineage>
        <taxon>Eukaryota</taxon>
        <taxon>Fungi</taxon>
        <taxon>Dikarya</taxon>
        <taxon>Basidiomycota</taxon>
        <taxon>Agaricomycotina</taxon>
        <taxon>Agaricomycetes</taxon>
        <taxon>Polyporales</taxon>
        <taxon>Meruliaceae</taxon>
        <taxon>Phlebia</taxon>
    </lineage>
</organism>
<proteinExistence type="predicted"/>
<dbReference type="Proteomes" id="UP001148662">
    <property type="component" value="Unassembled WGS sequence"/>
</dbReference>